<accession>A0ABR9LV64</accession>
<feature type="transmembrane region" description="Helical" evidence="1">
    <location>
        <begin position="20"/>
        <end position="44"/>
    </location>
</feature>
<keyword evidence="1" id="KW-0812">Transmembrane</keyword>
<dbReference type="Proteomes" id="UP000633509">
    <property type="component" value="Unassembled WGS sequence"/>
</dbReference>
<keyword evidence="1" id="KW-0472">Membrane</keyword>
<proteinExistence type="predicted"/>
<evidence type="ECO:0000256" key="1">
    <source>
        <dbReference type="SAM" id="Phobius"/>
    </source>
</evidence>
<organism evidence="2 3">
    <name type="scientific">Nonomuraea angiospora</name>
    <dbReference type="NCBI Taxonomy" id="46172"/>
    <lineage>
        <taxon>Bacteria</taxon>
        <taxon>Bacillati</taxon>
        <taxon>Actinomycetota</taxon>
        <taxon>Actinomycetes</taxon>
        <taxon>Streptosporangiales</taxon>
        <taxon>Streptosporangiaceae</taxon>
        <taxon>Nonomuraea</taxon>
    </lineage>
</organism>
<evidence type="ECO:0000313" key="3">
    <source>
        <dbReference type="Proteomes" id="UP000633509"/>
    </source>
</evidence>
<protein>
    <submittedName>
        <fullName evidence="2">Uncharacterized protein</fullName>
    </submittedName>
</protein>
<gene>
    <name evidence="2" type="ORF">H4W80_002794</name>
</gene>
<dbReference type="EMBL" id="JADBEK010000001">
    <property type="protein sequence ID" value="MBE1584536.1"/>
    <property type="molecule type" value="Genomic_DNA"/>
</dbReference>
<comment type="caution">
    <text evidence="2">The sequence shown here is derived from an EMBL/GenBank/DDBJ whole genome shotgun (WGS) entry which is preliminary data.</text>
</comment>
<dbReference type="RefSeq" id="WP_192785442.1">
    <property type="nucleotide sequence ID" value="NZ_JADBEK010000001.1"/>
</dbReference>
<reference evidence="2 3" key="1">
    <citation type="submission" date="2020-10" db="EMBL/GenBank/DDBJ databases">
        <title>Sequencing the genomes of 1000 actinobacteria strains.</title>
        <authorList>
            <person name="Klenk H.-P."/>
        </authorList>
    </citation>
    <scope>NUCLEOTIDE SEQUENCE [LARGE SCALE GENOMIC DNA]</scope>
    <source>
        <strain evidence="2 3">DSM 43173</strain>
    </source>
</reference>
<keyword evidence="1" id="KW-1133">Transmembrane helix</keyword>
<evidence type="ECO:0000313" key="2">
    <source>
        <dbReference type="EMBL" id="MBE1584536.1"/>
    </source>
</evidence>
<keyword evidence="3" id="KW-1185">Reference proteome</keyword>
<name>A0ABR9LV64_9ACTN</name>
<sequence length="47" mass="5015">MSGSNPYEWLQDLVAQVPEFVQPLIVALWAALLTMAATGVVTAIEVA</sequence>